<evidence type="ECO:0000256" key="1">
    <source>
        <dbReference type="ARBA" id="ARBA00022723"/>
    </source>
</evidence>
<dbReference type="InterPro" id="IPR039723">
    <property type="entry name" value="Vps71/ZNHIT1"/>
</dbReference>
<evidence type="ECO:0000256" key="3">
    <source>
        <dbReference type="ARBA" id="ARBA00022833"/>
    </source>
</evidence>
<accession>A0A060TII4</accession>
<dbReference type="CDD" id="cd21437">
    <property type="entry name" value="zf-HIT_ZNHIT1_like"/>
    <property type="match status" value="1"/>
</dbReference>
<name>A0A060TII4_BLAAD</name>
<evidence type="ECO:0000256" key="4">
    <source>
        <dbReference type="PROSITE-ProRule" id="PRU00453"/>
    </source>
</evidence>
<dbReference type="GO" id="GO:0006338">
    <property type="term" value="P:chromatin remodeling"/>
    <property type="evidence" value="ECO:0007669"/>
    <property type="project" value="InterPro"/>
</dbReference>
<protein>
    <submittedName>
        <fullName evidence="7">ARAD1D46772p</fullName>
    </submittedName>
</protein>
<evidence type="ECO:0000256" key="5">
    <source>
        <dbReference type="SAM" id="MobiDB-lite"/>
    </source>
</evidence>
<feature type="region of interest" description="Disordered" evidence="5">
    <location>
        <begin position="16"/>
        <end position="47"/>
    </location>
</feature>
<dbReference type="Pfam" id="PF04438">
    <property type="entry name" value="zf-HIT"/>
    <property type="match status" value="1"/>
</dbReference>
<evidence type="ECO:0000256" key="2">
    <source>
        <dbReference type="ARBA" id="ARBA00022771"/>
    </source>
</evidence>
<dbReference type="EMBL" id="HG937694">
    <property type="protein sequence ID" value="CDP38971.1"/>
    <property type="molecule type" value="Genomic_DNA"/>
</dbReference>
<keyword evidence="3" id="KW-0862">Zinc</keyword>
<proteinExistence type="predicted"/>
<keyword evidence="2 4" id="KW-0863">Zinc-finger</keyword>
<sequence>MPLIEDLGGVSFQAQQQKASARTATMRGKRAVPGAPGARHPTADSATKLRAQVRRLAELERENYQDNVKIDIPRLDLRPGAQPPKGMTINSRRILGSKKTLNNHLDDDPKGAKSYQDVVTPPSVYPAREPLCSICGYWGRVSCIRCGAKYCSIPCEAVHRETRCLKVYG</sequence>
<dbReference type="PhylomeDB" id="A0A060TII4"/>
<feature type="domain" description="HIT-type" evidence="6">
    <location>
        <begin position="132"/>
        <end position="164"/>
    </location>
</feature>
<keyword evidence="1" id="KW-0479">Metal-binding</keyword>
<dbReference type="GO" id="GO:0005634">
    <property type="term" value="C:nucleus"/>
    <property type="evidence" value="ECO:0007669"/>
    <property type="project" value="UniProtKB-ARBA"/>
</dbReference>
<dbReference type="PANTHER" id="PTHR13093">
    <property type="entry name" value="ZINC FINGER HIT DOMAIN CONTAINING PROTEIN 1"/>
    <property type="match status" value="1"/>
</dbReference>
<evidence type="ECO:0000313" key="7">
    <source>
        <dbReference type="EMBL" id="CDP38971.1"/>
    </source>
</evidence>
<reference evidence="7" key="2">
    <citation type="submission" date="2014-06" db="EMBL/GenBank/DDBJ databases">
        <title>The complete genome of Blastobotrys (Arxula) adeninivorans LS3 - a yeast of biotechnological interest.</title>
        <authorList>
            <person name="Kunze G."/>
            <person name="Gaillardin C."/>
            <person name="Czernicka M."/>
            <person name="Durrens P."/>
            <person name="Martin T."/>
            <person name="Boer E."/>
            <person name="Gabaldon T."/>
            <person name="Cruz J."/>
            <person name="Talla E."/>
            <person name="Marck C."/>
            <person name="Goffeau A."/>
            <person name="Barbe V."/>
            <person name="Baret P."/>
            <person name="Baronian K."/>
            <person name="Beier S."/>
            <person name="Bleykasten C."/>
            <person name="Bode R."/>
            <person name="Casaregola S."/>
            <person name="Despons L."/>
            <person name="Fairhead C."/>
            <person name="Giersberg M."/>
            <person name="Gierski P."/>
            <person name="Hahnel U."/>
            <person name="Hartmann A."/>
            <person name="Jankowska D."/>
            <person name="Jubin C."/>
            <person name="Jung P."/>
            <person name="Lafontaine I."/>
            <person name="Leh-Louis V."/>
            <person name="Lemaire M."/>
            <person name="Marcet-Houben M."/>
            <person name="Mascher M."/>
            <person name="Morel G."/>
            <person name="Richard G.-F."/>
            <person name="Riechen J."/>
            <person name="Sacerdot C."/>
            <person name="Sarkar A."/>
            <person name="Savel G."/>
            <person name="Schacherer J."/>
            <person name="Sherman D."/>
            <person name="Straub M.-L."/>
            <person name="Stein N."/>
            <person name="Thierry A."/>
            <person name="Trautwein-Schult A."/>
            <person name="Westhof E."/>
            <person name="Worch S."/>
            <person name="Dujon B."/>
            <person name="Souciet J.-L."/>
            <person name="Wincker P."/>
            <person name="Scholz U."/>
            <person name="Neuveglise N."/>
        </authorList>
    </citation>
    <scope>NUCLEOTIDE SEQUENCE</scope>
    <source>
        <strain evidence="7">LS3</strain>
    </source>
</reference>
<dbReference type="GO" id="GO:0008270">
    <property type="term" value="F:zinc ion binding"/>
    <property type="evidence" value="ECO:0007669"/>
    <property type="project" value="UniProtKB-UniRule"/>
</dbReference>
<evidence type="ECO:0000259" key="6">
    <source>
        <dbReference type="PROSITE" id="PS51083"/>
    </source>
</evidence>
<dbReference type="PROSITE" id="PS51083">
    <property type="entry name" value="ZF_HIT"/>
    <property type="match status" value="1"/>
</dbReference>
<organism evidence="7">
    <name type="scientific">Blastobotrys adeninivorans</name>
    <name type="common">Yeast</name>
    <name type="synonym">Arxula adeninivorans</name>
    <dbReference type="NCBI Taxonomy" id="409370"/>
    <lineage>
        <taxon>Eukaryota</taxon>
        <taxon>Fungi</taxon>
        <taxon>Dikarya</taxon>
        <taxon>Ascomycota</taxon>
        <taxon>Saccharomycotina</taxon>
        <taxon>Dipodascomycetes</taxon>
        <taxon>Dipodascales</taxon>
        <taxon>Trichomonascaceae</taxon>
        <taxon>Blastobotrys</taxon>
    </lineage>
</organism>
<reference evidence="7" key="1">
    <citation type="submission" date="2014-02" db="EMBL/GenBank/DDBJ databases">
        <authorList>
            <person name="Genoscope - CEA"/>
        </authorList>
    </citation>
    <scope>NUCLEOTIDE SEQUENCE</scope>
    <source>
        <strain evidence="7">LS3</strain>
    </source>
</reference>
<dbReference type="AlphaFoldDB" id="A0A060TII4"/>
<dbReference type="InterPro" id="IPR007529">
    <property type="entry name" value="Znf_HIT"/>
</dbReference>
<gene>
    <name evidence="7" type="ORF">GNLVRS02_ARAD1D46772g</name>
</gene>